<accession>A0A0D2HFI2</accession>
<organism evidence="8 9">
    <name type="scientific">Fonsecaea multimorphosa CBS 102226</name>
    <dbReference type="NCBI Taxonomy" id="1442371"/>
    <lineage>
        <taxon>Eukaryota</taxon>
        <taxon>Fungi</taxon>
        <taxon>Dikarya</taxon>
        <taxon>Ascomycota</taxon>
        <taxon>Pezizomycotina</taxon>
        <taxon>Eurotiomycetes</taxon>
        <taxon>Chaetothyriomycetidae</taxon>
        <taxon>Chaetothyriales</taxon>
        <taxon>Herpotrichiellaceae</taxon>
        <taxon>Fonsecaea</taxon>
    </lineage>
</organism>
<evidence type="ECO:0000256" key="3">
    <source>
        <dbReference type="ARBA" id="ARBA00022989"/>
    </source>
</evidence>
<dbReference type="AlphaFoldDB" id="A0A0D2HFI2"/>
<dbReference type="SMART" id="SM00724">
    <property type="entry name" value="TLC"/>
    <property type="match status" value="1"/>
</dbReference>
<dbReference type="Pfam" id="PF03798">
    <property type="entry name" value="TRAM_LAG1_CLN8"/>
    <property type="match status" value="1"/>
</dbReference>
<dbReference type="OrthoDB" id="10266980at2759"/>
<dbReference type="GO" id="GO:0005783">
    <property type="term" value="C:endoplasmic reticulum"/>
    <property type="evidence" value="ECO:0007669"/>
    <property type="project" value="TreeGrafter"/>
</dbReference>
<dbReference type="InterPro" id="IPR050846">
    <property type="entry name" value="TLCD"/>
</dbReference>
<keyword evidence="3 6" id="KW-1133">Transmembrane helix</keyword>
<dbReference type="VEuPathDB" id="FungiDB:Z520_03366"/>
<name>A0A0D2HFI2_9EURO</name>
<dbReference type="GO" id="GO:0016020">
    <property type="term" value="C:membrane"/>
    <property type="evidence" value="ECO:0007669"/>
    <property type="project" value="UniProtKB-SubCell"/>
</dbReference>
<feature type="transmembrane region" description="Helical" evidence="6">
    <location>
        <begin position="72"/>
        <end position="92"/>
    </location>
</feature>
<dbReference type="PROSITE" id="PS50922">
    <property type="entry name" value="TLC"/>
    <property type="match status" value="1"/>
</dbReference>
<dbReference type="RefSeq" id="XP_016634823.1">
    <property type="nucleotide sequence ID" value="XM_016773877.1"/>
</dbReference>
<dbReference type="PANTHER" id="PTHR13439">
    <property type="entry name" value="CT120 PROTEIN"/>
    <property type="match status" value="1"/>
</dbReference>
<feature type="transmembrane region" description="Helical" evidence="6">
    <location>
        <begin position="249"/>
        <end position="272"/>
    </location>
</feature>
<keyword evidence="9" id="KW-1185">Reference proteome</keyword>
<reference evidence="8 9" key="1">
    <citation type="submission" date="2015-01" db="EMBL/GenBank/DDBJ databases">
        <title>The Genome Sequence of Fonsecaea multimorphosa CBS 102226.</title>
        <authorList>
            <consortium name="The Broad Institute Genomics Platform"/>
            <person name="Cuomo C."/>
            <person name="de Hoog S."/>
            <person name="Gorbushina A."/>
            <person name="Stielow B."/>
            <person name="Teixiera M."/>
            <person name="Abouelleil A."/>
            <person name="Chapman S.B."/>
            <person name="Priest M."/>
            <person name="Young S.K."/>
            <person name="Wortman J."/>
            <person name="Nusbaum C."/>
            <person name="Birren B."/>
        </authorList>
    </citation>
    <scope>NUCLEOTIDE SEQUENCE [LARGE SCALE GENOMIC DNA]</scope>
    <source>
        <strain evidence="8 9">CBS 102226</strain>
    </source>
</reference>
<feature type="domain" description="TLC" evidence="7">
    <location>
        <begin position="62"/>
        <end position="284"/>
    </location>
</feature>
<evidence type="ECO:0000313" key="8">
    <source>
        <dbReference type="EMBL" id="KIY00701.1"/>
    </source>
</evidence>
<dbReference type="EMBL" id="KN848066">
    <property type="protein sequence ID" value="KIY00701.1"/>
    <property type="molecule type" value="Genomic_DNA"/>
</dbReference>
<dbReference type="GeneID" id="27709112"/>
<feature type="transmembrane region" description="Helical" evidence="6">
    <location>
        <begin position="33"/>
        <end position="52"/>
    </location>
</feature>
<evidence type="ECO:0000256" key="2">
    <source>
        <dbReference type="ARBA" id="ARBA00022692"/>
    </source>
</evidence>
<feature type="transmembrane region" description="Helical" evidence="6">
    <location>
        <begin position="169"/>
        <end position="186"/>
    </location>
</feature>
<keyword evidence="4 5" id="KW-0472">Membrane</keyword>
<evidence type="ECO:0000256" key="1">
    <source>
        <dbReference type="ARBA" id="ARBA00004141"/>
    </source>
</evidence>
<dbReference type="STRING" id="1442371.A0A0D2HFI2"/>
<evidence type="ECO:0000256" key="5">
    <source>
        <dbReference type="PROSITE-ProRule" id="PRU00205"/>
    </source>
</evidence>
<feature type="transmembrane region" description="Helical" evidence="6">
    <location>
        <begin position="207"/>
        <end position="229"/>
    </location>
</feature>
<proteinExistence type="predicted"/>
<evidence type="ECO:0000256" key="6">
    <source>
        <dbReference type="SAM" id="Phobius"/>
    </source>
</evidence>
<evidence type="ECO:0000256" key="4">
    <source>
        <dbReference type="ARBA" id="ARBA00023136"/>
    </source>
</evidence>
<keyword evidence="2 5" id="KW-0812">Transmembrane</keyword>
<feature type="transmembrane region" description="Helical" evidence="6">
    <location>
        <begin position="112"/>
        <end position="132"/>
    </location>
</feature>
<dbReference type="InterPro" id="IPR006634">
    <property type="entry name" value="TLC-dom"/>
</dbReference>
<gene>
    <name evidence="8" type="ORF">Z520_03366</name>
</gene>
<feature type="transmembrane region" description="Helical" evidence="6">
    <location>
        <begin position="144"/>
        <end position="163"/>
    </location>
</feature>
<dbReference type="PANTHER" id="PTHR13439:SF0">
    <property type="entry name" value="TOPOISOMERASE I DAMAGE AFFECTED PROTEIN 4"/>
    <property type="match status" value="1"/>
</dbReference>
<evidence type="ECO:0000313" key="9">
    <source>
        <dbReference type="Proteomes" id="UP000053411"/>
    </source>
</evidence>
<dbReference type="GO" id="GO:0055088">
    <property type="term" value="P:lipid homeostasis"/>
    <property type="evidence" value="ECO:0007669"/>
    <property type="project" value="TreeGrafter"/>
</dbReference>
<dbReference type="Proteomes" id="UP000053411">
    <property type="component" value="Unassembled WGS sequence"/>
</dbReference>
<comment type="subcellular location">
    <subcellularLocation>
        <location evidence="1">Membrane</location>
        <topology evidence="1">Multi-pass membrane protein</topology>
    </subcellularLocation>
</comment>
<protein>
    <recommendedName>
        <fullName evidence="7">TLC domain-containing protein</fullName>
    </recommendedName>
</protein>
<sequence>MDKSGLLTLVQTACVKASLPLLPPYLPGILMTFTAYHLTYLSIGPWLSTLLFPKVYVQLRGRKKLDWDENVVSLVQAIVICVLAGQVVLLSSDSDVDVMGRRWRGMRWEDRIWGYTEPDAVVLTVANGYFYWHFQMMVRHRDVFGWSMVAHAMAVSFLMTNAYRPAFMTYAPASFLYEFSTIFLDIQSTLRSLKMEGTTIQIVNGMALFVSFFLLRVVYATHLQAWFYMDLWSAFGASEQDIPVGKARIPTWLLASHAVAAVTLQLLNYWWFYKISRTVYRKFFAGGVVKRD</sequence>
<evidence type="ECO:0000259" key="7">
    <source>
        <dbReference type="PROSITE" id="PS50922"/>
    </source>
</evidence>